<feature type="domain" description="URB1 N-terminal" evidence="2">
    <location>
        <begin position="178"/>
        <end position="291"/>
    </location>
</feature>
<dbReference type="EMBL" id="UYJE01003760">
    <property type="protein sequence ID" value="VDI22213.1"/>
    <property type="molecule type" value="Genomic_DNA"/>
</dbReference>
<feature type="compositionally biased region" description="Basic and acidic residues" evidence="1">
    <location>
        <begin position="1839"/>
        <end position="1850"/>
    </location>
</feature>
<feature type="compositionally biased region" description="Basic and acidic residues" evidence="1">
    <location>
        <begin position="1"/>
        <end position="12"/>
    </location>
</feature>
<feature type="region of interest" description="Disordered" evidence="1">
    <location>
        <begin position="832"/>
        <end position="867"/>
    </location>
</feature>
<feature type="compositionally biased region" description="Basic and acidic residues" evidence="1">
    <location>
        <begin position="1823"/>
        <end position="1832"/>
    </location>
</feature>
<reference evidence="4" key="1">
    <citation type="submission" date="2018-11" db="EMBL/GenBank/DDBJ databases">
        <authorList>
            <person name="Alioto T."/>
            <person name="Alioto T."/>
        </authorList>
    </citation>
    <scope>NUCLEOTIDE SEQUENCE</scope>
</reference>
<sequence>MKDKTLNKRKSDSTVIKSPKKKKTEKDEYTEVHFKVELKDPITTFLALDKFHDAADKFLEGEGYDIVAGYCRSSEECTEILQLLEGGKRKPSELQLIFEALECILIRLVDDLSKYQSVGHTIVKKIWGSHTGSLYSSLSQRNKASQIKTTLKLLSAMTMLGETSARAILTQIDFSNPNIQLLYGRRDRKVEETDNSEEKQMAAEMVHQILLELCTTYKYGIIFFDKSFGTSQKSQNHVITAFLTSLTKVIETPLIQELVVASLVASPDQLQYYLPSLHSSVTPRVSKKWITTMDFLMKIYSCQPENFSLTKIREVMPVRKMMRVLQTTLLPPSHIFHSVIQGLKHKDLAVRHVVLDFLKIVLQRLTVLLKLLSGPAGSTLMSLYSPEDWKNIIEGVKEDISKAIPDVPSLFQCWDKLVTQMKDKEPKLEEEASLEMPMISEPSHMIRLEQVLSLYQEVFPSCLTDNPANISKIMEGVRYLTEQHVQSEDQKDLDEYLPQLYLLKLLSGADSRKLPWVKESQEGHTLMYLLLSMVKKVKDKTQLVKTTQHLICQFLISTGLFDFNKDELSLWIRHYTRHECETDELTKFLSKVFTTYVSNPYPYSDKVNDYVSEGMSLESSGSDVDTLSIGTTDSNIDALLEMEEEDINEQNTDIREDDPVMNQIRFPFSPLIIVAYDLLGHKDHQSPVTTDYISSLLVDLLHCQLNPLPLVSLLQSHEDVTIDKTVMLYFKSFIDPGKAQKLPKQLSVIPLTTVSISLANIYIAGKATNQQTVLSTMSSVAPEDVSIVTKQLMLYTSHLLKAGSKDDISRFKMVKFFFKCLEEMVKLYTDKMEKQEPMETNQNESPDQKEESDKTSQIMEDDSEKDISCSKEFKQLSVSDISNEDIFKEIVVTVLRHPTILNWFLFVKNETGSSVTSDTVKMLMTPQSQLVTTCTCSFVQLLEEKDLKNLEHCFVEYVSKLQTLLCGIQNVEMSKLSTIIKDVQDSLPVLTKTLPIEKNRSLLETILKIPSSFLINDDQLTNLSYVAIELFLKLMIDTGDRLLKLNSQCTKSLFDLLLKTSDEKLMACCDAILQRQPHLSMGLEKIVLDSLINSNSITMAENLILHNHLIADYFRESLQKGKYDKHLERITSLVLFFVRKVGNNTHLAEDKKALLKVVCKKYKLLMDRVYSMSGNQGDCLVELIISLVNSEVLDKQKVLSNQITLAGSHGINNLPFVKLLQYLNEESTDNQMQLLKLYVKTVTEAQSKKENLDKVFVDCVMEKLDDLLQRNGEELELEGKALPKFLKVVLKSRFSDKRTFKIISKLVEHISDWPEELPLTTLFQMVMSHSLFLPIMFNEKHQDVKGDLTILLLCLIECDSSCCSVQHFGILLGSYMATLSDTDQRLLKLMYLYEKNECVISEYRPYLWGPKAVEHHSVQKTIGPSLMKKASIDQVIENLDQATLHKSILNFPLRRKLQAYTLQDSTECKSSPDIYDPCFILPLFSHILSPDQLIDCRKFIERGCLGYILAALSCHDSTMRGAAYFVLDNFVHHLEGSRFPEKDQILYVMVLLRNSIEKPNVKLPCIITVFLTKTVRLLLKAEQHMYQMINSFLYLKPTLDIYNVPEFYKLFNSSTLEFKEERGWILSLLLDGLRETADYRVFEKRYTFKLLLSFFDTAISDSSSQGLVLKILNRACQEKTVALDLTRNHGIVTWLINAINTNDSKRFDIFTEILSGLWTILLGDKKEKSDNKTRFLPTAFSREMFTACIDLLRKFSIESSVESVIKLLETILSILQHLQFTCDQLKGQGYTYIAPSLSCSDVKALSQLTNSFSSKSLPEELPTTDHKTVVKGDDEEDVDQSRDFQDHGENEIQDQSTESVSKNLSFLTLKILLFWNPFCGKSSVSQIFTVPLKPSSDQCQNCLDVCTMIIAEIKHCEDMDLILKTLQWIRKNVEHLINADLIKDDCKKAKLEHMTDGLVQLYGIINNFYRNGKCLGQGQKLENATQSINSILLSMSKAVNNDAEHVSLTESVAKDHSTEAVAMLLKSHFTS</sequence>
<dbReference type="OrthoDB" id="72892at2759"/>
<gene>
    <name evidence="4" type="ORF">MGAL_10B024369</name>
</gene>
<proteinExistence type="predicted"/>
<dbReference type="InterPro" id="IPR039844">
    <property type="entry name" value="URB1"/>
</dbReference>
<evidence type="ECO:0000259" key="3">
    <source>
        <dbReference type="Pfam" id="PF16201"/>
    </source>
</evidence>
<dbReference type="Proteomes" id="UP000596742">
    <property type="component" value="Unassembled WGS sequence"/>
</dbReference>
<dbReference type="PANTHER" id="PTHR13500:SF0">
    <property type="entry name" value="NUCLEOLAR PRE-RIBOSOMAL-ASSOCIATED PROTEIN 1"/>
    <property type="match status" value="1"/>
</dbReference>
<dbReference type="InterPro" id="IPR032436">
    <property type="entry name" value="URB1_C"/>
</dbReference>
<evidence type="ECO:0000313" key="4">
    <source>
        <dbReference type="EMBL" id="VDI22213.1"/>
    </source>
</evidence>
<dbReference type="Pfam" id="PF11707">
    <property type="entry name" value="Npa1"/>
    <property type="match status" value="1"/>
</dbReference>
<protein>
    <submittedName>
        <fullName evidence="4">Nucleolar pre-ribosomal-associated protein 1</fullName>
    </submittedName>
</protein>
<dbReference type="GO" id="GO:0005730">
    <property type="term" value="C:nucleolus"/>
    <property type="evidence" value="ECO:0007669"/>
    <property type="project" value="TreeGrafter"/>
</dbReference>
<comment type="caution">
    <text evidence="4">The sequence shown here is derived from an EMBL/GenBank/DDBJ whole genome shotgun (WGS) entry which is preliminary data.</text>
</comment>
<name>A0A8B6DQ30_MYTGA</name>
<accession>A0A8B6DQ30</accession>
<feature type="region of interest" description="Disordered" evidence="1">
    <location>
        <begin position="1816"/>
        <end position="1856"/>
    </location>
</feature>
<dbReference type="GO" id="GO:0000463">
    <property type="term" value="P:maturation of LSU-rRNA from tricistronic rRNA transcript (SSU-rRNA, 5.8S rRNA, LSU-rRNA)"/>
    <property type="evidence" value="ECO:0007669"/>
    <property type="project" value="TreeGrafter"/>
</dbReference>
<evidence type="ECO:0000259" key="2">
    <source>
        <dbReference type="Pfam" id="PF11707"/>
    </source>
</evidence>
<dbReference type="PANTHER" id="PTHR13500">
    <property type="entry name" value="NUCLEOLAR PRERIBOSOMAL-ASSOCIATED PROTEIN 1"/>
    <property type="match status" value="1"/>
</dbReference>
<dbReference type="InterPro" id="IPR021714">
    <property type="entry name" value="URB1_N"/>
</dbReference>
<dbReference type="Pfam" id="PF16201">
    <property type="entry name" value="NopRA1"/>
    <property type="match status" value="1"/>
</dbReference>
<feature type="region of interest" description="Disordered" evidence="1">
    <location>
        <begin position="1"/>
        <end position="25"/>
    </location>
</feature>
<dbReference type="GO" id="GO:0000466">
    <property type="term" value="P:maturation of 5.8S rRNA from tricistronic rRNA transcript (SSU-rRNA, 5.8S rRNA, LSU-rRNA)"/>
    <property type="evidence" value="ECO:0007669"/>
    <property type="project" value="TreeGrafter"/>
</dbReference>
<evidence type="ECO:0000256" key="1">
    <source>
        <dbReference type="SAM" id="MobiDB-lite"/>
    </source>
</evidence>
<organism evidence="4 5">
    <name type="scientific">Mytilus galloprovincialis</name>
    <name type="common">Mediterranean mussel</name>
    <dbReference type="NCBI Taxonomy" id="29158"/>
    <lineage>
        <taxon>Eukaryota</taxon>
        <taxon>Metazoa</taxon>
        <taxon>Spiralia</taxon>
        <taxon>Lophotrochozoa</taxon>
        <taxon>Mollusca</taxon>
        <taxon>Bivalvia</taxon>
        <taxon>Autobranchia</taxon>
        <taxon>Pteriomorphia</taxon>
        <taxon>Mytilida</taxon>
        <taxon>Mytiloidea</taxon>
        <taxon>Mytilidae</taxon>
        <taxon>Mytilinae</taxon>
        <taxon>Mytilus</taxon>
    </lineage>
</organism>
<feature type="domain" description="URB1 C-terminal" evidence="3">
    <location>
        <begin position="1505"/>
        <end position="1694"/>
    </location>
</feature>
<evidence type="ECO:0000313" key="5">
    <source>
        <dbReference type="Proteomes" id="UP000596742"/>
    </source>
</evidence>
<keyword evidence="5" id="KW-1185">Reference proteome</keyword>